<organism evidence="2 3">
    <name type="scientific">Paenibacillus lactis</name>
    <dbReference type="NCBI Taxonomy" id="228574"/>
    <lineage>
        <taxon>Bacteria</taxon>
        <taxon>Bacillati</taxon>
        <taxon>Bacillota</taxon>
        <taxon>Bacilli</taxon>
        <taxon>Bacillales</taxon>
        <taxon>Paenibacillaceae</taxon>
        <taxon>Paenibacillus</taxon>
    </lineage>
</organism>
<comment type="caution">
    <text evidence="2">The sequence shown here is derived from an EMBL/GenBank/DDBJ whole genome shotgun (WGS) entry which is preliminary data.</text>
</comment>
<evidence type="ECO:0000256" key="1">
    <source>
        <dbReference type="SAM" id="Phobius"/>
    </source>
</evidence>
<evidence type="ECO:0000313" key="2">
    <source>
        <dbReference type="EMBL" id="MBP1897072.1"/>
    </source>
</evidence>
<name>A0ABS4FLB7_9BACL</name>
<sequence length="43" mass="5071">MINVMNSFILWFLSQSFVIYAVFVPVMAFAFVSGIISIIRWRR</sequence>
<keyword evidence="1" id="KW-0812">Transmembrane</keyword>
<accession>A0ABS4FLB7</accession>
<evidence type="ECO:0000313" key="3">
    <source>
        <dbReference type="Proteomes" id="UP000706926"/>
    </source>
</evidence>
<dbReference type="EMBL" id="JAGGKI010000045">
    <property type="protein sequence ID" value="MBP1897072.1"/>
    <property type="molecule type" value="Genomic_DNA"/>
</dbReference>
<keyword evidence="1" id="KW-1133">Transmembrane helix</keyword>
<keyword evidence="3" id="KW-1185">Reference proteome</keyword>
<gene>
    <name evidence="2" type="ORF">J2Z18_006222</name>
</gene>
<protein>
    <submittedName>
        <fullName evidence="2">Uncharacterized protein</fullName>
    </submittedName>
</protein>
<reference evidence="2 3" key="1">
    <citation type="submission" date="2021-03" db="EMBL/GenBank/DDBJ databases">
        <title>Genomic Encyclopedia of Type Strains, Phase IV (KMG-IV): sequencing the most valuable type-strain genomes for metagenomic binning, comparative biology and taxonomic classification.</title>
        <authorList>
            <person name="Goeker M."/>
        </authorList>
    </citation>
    <scope>NUCLEOTIDE SEQUENCE [LARGE SCALE GENOMIC DNA]</scope>
    <source>
        <strain evidence="2 3">DSM 15596</strain>
    </source>
</reference>
<proteinExistence type="predicted"/>
<feature type="transmembrane region" description="Helical" evidence="1">
    <location>
        <begin position="17"/>
        <end position="39"/>
    </location>
</feature>
<dbReference type="Proteomes" id="UP000706926">
    <property type="component" value="Unassembled WGS sequence"/>
</dbReference>
<keyword evidence="1" id="KW-0472">Membrane</keyword>